<feature type="transmembrane region" description="Helical" evidence="5">
    <location>
        <begin position="167"/>
        <end position="189"/>
    </location>
</feature>
<feature type="transmembrane region" description="Helical" evidence="5">
    <location>
        <begin position="35"/>
        <end position="58"/>
    </location>
</feature>
<sequence length="501" mass="55478">MVHKIISKITSNTDTGKEKEDVLAKLLGHIGKWQLIVFTSIFLVKFSSGTVQMAIIFLTPKASFWCSKFDSNSTSTVVNNTCYSGCVEYEYDTSPMETSIVSEWDLVCERQWLASFTQTVLQFGILIGSIMFGFLSDRYGRRSSFLASITLLIIFGFAIPFSPSYTVFTLLRFMMGIATAGTMVVSFVIVMETVGPKYREVLGCVFQIPFIVGHMSVPLFAYYFRTWDSYSLALAVPPVIYLGYFFLLSESPRWLVSVGRVEEATRIVTDAALLNNLPTANIEDTLTKLSKEILNNKTDEPKLNYIDLFRTAGLRKRTVCSCALWLIGGLTFFGVNQYITQTSPDPFVSAAAAGAIQIPSNLFAIWMVRTFNRKTSTAIFFALGGIFIMILGCVPKIFWLTLTLGSLGSACGAIFNTAIYIFTSELFPTVARNMGMGVCSMSMRIGSMIAPFVANVSYSLPWMPTVIFGLAPLVAAAICMLLPETKNRKLPDSVDDVENFV</sequence>
<feature type="transmembrane region" description="Helical" evidence="5">
    <location>
        <begin position="460"/>
        <end position="482"/>
    </location>
</feature>
<proteinExistence type="predicted"/>
<evidence type="ECO:0000256" key="1">
    <source>
        <dbReference type="ARBA" id="ARBA00004141"/>
    </source>
</evidence>
<evidence type="ECO:0000256" key="3">
    <source>
        <dbReference type="ARBA" id="ARBA00022989"/>
    </source>
</evidence>
<evidence type="ECO:0000256" key="5">
    <source>
        <dbReference type="SAM" id="Phobius"/>
    </source>
</evidence>
<name>A0ABQ7QWR2_PLUXY</name>
<accession>A0ABQ7QWR2</accession>
<dbReference type="InterPro" id="IPR020846">
    <property type="entry name" value="MFS_dom"/>
</dbReference>
<dbReference type="SUPFAM" id="SSF103473">
    <property type="entry name" value="MFS general substrate transporter"/>
    <property type="match status" value="1"/>
</dbReference>
<dbReference type="PROSITE" id="PS50850">
    <property type="entry name" value="MFS"/>
    <property type="match status" value="1"/>
</dbReference>
<feature type="transmembrane region" description="Helical" evidence="5">
    <location>
        <begin position="318"/>
        <end position="335"/>
    </location>
</feature>
<evidence type="ECO:0000313" key="7">
    <source>
        <dbReference type="EMBL" id="KAG7309481.1"/>
    </source>
</evidence>
<evidence type="ECO:0000313" key="8">
    <source>
        <dbReference type="Proteomes" id="UP000823941"/>
    </source>
</evidence>
<evidence type="ECO:0000259" key="6">
    <source>
        <dbReference type="PROSITE" id="PS50850"/>
    </source>
</evidence>
<comment type="subcellular location">
    <subcellularLocation>
        <location evidence="1">Membrane</location>
        <topology evidence="1">Multi-pass membrane protein</topology>
    </subcellularLocation>
</comment>
<feature type="transmembrane region" description="Helical" evidence="5">
    <location>
        <begin position="347"/>
        <end position="366"/>
    </location>
</feature>
<keyword evidence="8" id="KW-1185">Reference proteome</keyword>
<evidence type="ECO:0000256" key="2">
    <source>
        <dbReference type="ARBA" id="ARBA00022692"/>
    </source>
</evidence>
<feature type="transmembrane region" description="Helical" evidence="5">
    <location>
        <begin position="112"/>
        <end position="132"/>
    </location>
</feature>
<protein>
    <recommendedName>
        <fullName evidence="6">Major facilitator superfamily (MFS) profile domain-containing protein</fullName>
    </recommendedName>
</protein>
<dbReference type="Pfam" id="PF00083">
    <property type="entry name" value="Sugar_tr"/>
    <property type="match status" value="1"/>
</dbReference>
<reference evidence="7 8" key="1">
    <citation type="submission" date="2021-06" db="EMBL/GenBank/DDBJ databases">
        <title>A haploid diamondback moth (Plutella xylostella L.) genome assembly resolves 31 chromosomes and identifies a diamide resistance mutation.</title>
        <authorList>
            <person name="Ward C.M."/>
            <person name="Perry K.D."/>
            <person name="Baker G."/>
            <person name="Powis K."/>
            <person name="Heckel D.G."/>
            <person name="Baxter S.W."/>
        </authorList>
    </citation>
    <scope>NUCLEOTIDE SEQUENCE [LARGE SCALE GENOMIC DNA]</scope>
    <source>
        <strain evidence="7 8">LV</strain>
        <tissue evidence="7">Single pupa</tissue>
    </source>
</reference>
<keyword evidence="2 5" id="KW-0812">Transmembrane</keyword>
<dbReference type="CDD" id="cd17317">
    <property type="entry name" value="MFS_SLC22"/>
    <property type="match status" value="1"/>
</dbReference>
<dbReference type="PANTHER" id="PTHR24064">
    <property type="entry name" value="SOLUTE CARRIER FAMILY 22 MEMBER"/>
    <property type="match status" value="1"/>
</dbReference>
<dbReference type="Proteomes" id="UP000823941">
    <property type="component" value="Chromosome 7"/>
</dbReference>
<feature type="domain" description="Major facilitator superfamily (MFS) profile" evidence="6">
    <location>
        <begin position="33"/>
        <end position="487"/>
    </location>
</feature>
<keyword evidence="3 5" id="KW-1133">Transmembrane helix</keyword>
<evidence type="ECO:0000256" key="4">
    <source>
        <dbReference type="ARBA" id="ARBA00023136"/>
    </source>
</evidence>
<keyword evidence="4 5" id="KW-0472">Membrane</keyword>
<dbReference type="InterPro" id="IPR036259">
    <property type="entry name" value="MFS_trans_sf"/>
</dbReference>
<dbReference type="InterPro" id="IPR005828">
    <property type="entry name" value="MFS_sugar_transport-like"/>
</dbReference>
<comment type="caution">
    <text evidence="7">The sequence shown here is derived from an EMBL/GenBank/DDBJ whole genome shotgun (WGS) entry which is preliminary data.</text>
</comment>
<gene>
    <name evidence="7" type="ORF">JYU34_005449</name>
</gene>
<feature type="transmembrane region" description="Helical" evidence="5">
    <location>
        <begin position="201"/>
        <end position="224"/>
    </location>
</feature>
<organism evidence="7 8">
    <name type="scientific">Plutella xylostella</name>
    <name type="common">Diamondback moth</name>
    <name type="synonym">Plutella maculipennis</name>
    <dbReference type="NCBI Taxonomy" id="51655"/>
    <lineage>
        <taxon>Eukaryota</taxon>
        <taxon>Metazoa</taxon>
        <taxon>Ecdysozoa</taxon>
        <taxon>Arthropoda</taxon>
        <taxon>Hexapoda</taxon>
        <taxon>Insecta</taxon>
        <taxon>Pterygota</taxon>
        <taxon>Neoptera</taxon>
        <taxon>Endopterygota</taxon>
        <taxon>Lepidoptera</taxon>
        <taxon>Glossata</taxon>
        <taxon>Ditrysia</taxon>
        <taxon>Yponomeutoidea</taxon>
        <taxon>Plutellidae</taxon>
        <taxon>Plutella</taxon>
    </lineage>
</organism>
<feature type="transmembrane region" description="Helical" evidence="5">
    <location>
        <begin position="378"/>
        <end position="398"/>
    </location>
</feature>
<feature type="transmembrane region" description="Helical" evidence="5">
    <location>
        <begin position="144"/>
        <end position="161"/>
    </location>
</feature>
<dbReference type="EMBL" id="JAHIBW010000007">
    <property type="protein sequence ID" value="KAG7309481.1"/>
    <property type="molecule type" value="Genomic_DNA"/>
</dbReference>
<feature type="transmembrane region" description="Helical" evidence="5">
    <location>
        <begin position="230"/>
        <end position="248"/>
    </location>
</feature>
<dbReference type="Gene3D" id="1.20.1250.20">
    <property type="entry name" value="MFS general substrate transporter like domains"/>
    <property type="match status" value="1"/>
</dbReference>